<dbReference type="SUPFAM" id="SSF53167">
    <property type="entry name" value="Purine and uridine phosphorylases"/>
    <property type="match status" value="1"/>
</dbReference>
<sequence>MSRHKRKDDAYPLNGNPFSRAGANPKIFLDSYHIGWICALPLEMAAAKAMLDEIHAEAPKIPHDDNSYILGSIASHRVVVACLPAGGYGTINATAAAARLAASFPCVKHYLMVGIGGGIPDGDADIRLGDIVVSTPIADLPGVVQYDLGKTGAGGLFQRVGALNKPPQALLAAVSKLQADHKIQESSVSAFVADAIRRYPRMKDIFTCPGPQQDQLFNWAYDHAGGSTCDNCDLRELEKRPSRSNLAPRIHYGAIASGNKVLKHGTTRNKLSNEMGVYCVEMEAAGLMDSFPCLVIRGICDYADSHKNKQWQGYAAATAAAYAKELLCFAVPEVVIPEIPNRIPDEETRVDFLRSLTFPEMDDRRNNIDKAVQNTCNWFFENEVFKEWQEGKDAELHNGVLWIKGKPGAGKSTLLKHTLQHCERVFEDYRIAAHFFSARSTQKLAKSFLGMLRSLIYQILDQDYQLCQHFASLFARKKEMHGEKAWSWSEGELKEILLRIVISSRCPIAIFADALDECDESEVRIVVAYLETLSSTTISAGRNLKIFLSSRHYPTITMKKHLQLVLELQVYHRRDIEIYIQEKFRPKVAWIRDELRQRAKGVFMWVVLVVEILNRAFDEGDVLAVEKKLTELPGDLEEVFLNLLNDGNRRKNETVLLLQWRLFAKEDLAFEALYDAVIAGTQPEGLGPRDYSLVTTDIIRQYITSTSKGLIWATRGWSGWPEFIHESVRDFLLRNKRLETLDPTLKGQIIERSHKKLAECCLAGLMSLSSTNRYMTTHNDLRSRPFLVYAAKNIFHHIQQSRMDETDAEPFLTVLRSPKIAEILYEGQKIYLFREAFRTFPPMFNYHSDMKLLYLLFTNNCTYFSRAFLNLQRHRINAGAMEMEYNSLLLAAINRIIVAGYSMEMMQLLIDRSTDLDRPVNTWSFRDVTLLEAAALCRKGNQFEEGYEKNRDVDINITVIKMLVAAGANINFERPYGNLVQTCIKNEACTKNNLRLIRVLIDLGAHVNAKCGAHKGVMDVIRVHIERYPNCRGAHDELIKILMDAGQL</sequence>
<evidence type="ECO:0000313" key="5">
    <source>
        <dbReference type="Proteomes" id="UP001313282"/>
    </source>
</evidence>
<accession>A0AAN8MN87</accession>
<evidence type="ECO:0000259" key="2">
    <source>
        <dbReference type="Pfam" id="PF01048"/>
    </source>
</evidence>
<dbReference type="InterPro" id="IPR027417">
    <property type="entry name" value="P-loop_NTPase"/>
</dbReference>
<protein>
    <recommendedName>
        <fullName evidence="6">Nucleoside phosphorylase domain-containing protein</fullName>
    </recommendedName>
</protein>
<comment type="caution">
    <text evidence="4">The sequence shown here is derived from an EMBL/GenBank/DDBJ whole genome shotgun (WGS) entry which is preliminary data.</text>
</comment>
<dbReference type="Pfam" id="PF01048">
    <property type="entry name" value="PNP_UDP_1"/>
    <property type="match status" value="1"/>
</dbReference>
<dbReference type="PANTHER" id="PTHR46082">
    <property type="entry name" value="ATP/GTP-BINDING PROTEIN-RELATED"/>
    <property type="match status" value="1"/>
</dbReference>
<gene>
    <name evidence="4" type="ORF">TWF718_006602</name>
</gene>
<dbReference type="InterPro" id="IPR035994">
    <property type="entry name" value="Nucleoside_phosphorylase_sf"/>
</dbReference>
<evidence type="ECO:0000313" key="4">
    <source>
        <dbReference type="EMBL" id="KAK6344644.1"/>
    </source>
</evidence>
<feature type="domain" description="Nucleoside phosphorylase" evidence="2">
    <location>
        <begin position="34"/>
        <end position="320"/>
    </location>
</feature>
<dbReference type="EMBL" id="JAVHNR010000004">
    <property type="protein sequence ID" value="KAK6344644.1"/>
    <property type="molecule type" value="Genomic_DNA"/>
</dbReference>
<dbReference type="SUPFAM" id="SSF52540">
    <property type="entry name" value="P-loop containing nucleoside triphosphate hydrolases"/>
    <property type="match status" value="1"/>
</dbReference>
<dbReference type="Pfam" id="PF24883">
    <property type="entry name" value="NPHP3_N"/>
    <property type="match status" value="1"/>
</dbReference>
<dbReference type="Gene3D" id="3.40.50.300">
    <property type="entry name" value="P-loop containing nucleotide triphosphate hydrolases"/>
    <property type="match status" value="1"/>
</dbReference>
<dbReference type="InterPro" id="IPR056884">
    <property type="entry name" value="NPHP3-like_N"/>
</dbReference>
<dbReference type="Proteomes" id="UP001313282">
    <property type="component" value="Unassembled WGS sequence"/>
</dbReference>
<dbReference type="SUPFAM" id="SSF48403">
    <property type="entry name" value="Ankyrin repeat"/>
    <property type="match status" value="1"/>
</dbReference>
<dbReference type="InterPro" id="IPR036770">
    <property type="entry name" value="Ankyrin_rpt-contain_sf"/>
</dbReference>
<evidence type="ECO:0000256" key="1">
    <source>
        <dbReference type="ARBA" id="ARBA00022737"/>
    </source>
</evidence>
<dbReference type="GO" id="GO:0009116">
    <property type="term" value="P:nucleoside metabolic process"/>
    <property type="evidence" value="ECO:0007669"/>
    <property type="project" value="InterPro"/>
</dbReference>
<evidence type="ECO:0008006" key="6">
    <source>
        <dbReference type="Google" id="ProtNLM"/>
    </source>
</evidence>
<organism evidence="4 5">
    <name type="scientific">Orbilia javanica</name>
    <dbReference type="NCBI Taxonomy" id="47235"/>
    <lineage>
        <taxon>Eukaryota</taxon>
        <taxon>Fungi</taxon>
        <taxon>Dikarya</taxon>
        <taxon>Ascomycota</taxon>
        <taxon>Pezizomycotina</taxon>
        <taxon>Orbiliomycetes</taxon>
        <taxon>Orbiliales</taxon>
        <taxon>Orbiliaceae</taxon>
        <taxon>Orbilia</taxon>
    </lineage>
</organism>
<proteinExistence type="predicted"/>
<keyword evidence="5" id="KW-1185">Reference proteome</keyword>
<dbReference type="PANTHER" id="PTHR46082:SF11">
    <property type="entry name" value="AAA+ ATPASE DOMAIN-CONTAINING PROTEIN-RELATED"/>
    <property type="match status" value="1"/>
</dbReference>
<dbReference type="Gene3D" id="3.40.50.1580">
    <property type="entry name" value="Nucleoside phosphorylase domain"/>
    <property type="match status" value="1"/>
</dbReference>
<dbReference type="AlphaFoldDB" id="A0AAN8MN87"/>
<evidence type="ECO:0000259" key="3">
    <source>
        <dbReference type="Pfam" id="PF24883"/>
    </source>
</evidence>
<feature type="domain" description="Nephrocystin 3-like N-terminal" evidence="3">
    <location>
        <begin position="374"/>
        <end position="551"/>
    </location>
</feature>
<dbReference type="InterPro" id="IPR053137">
    <property type="entry name" value="NLR-like"/>
</dbReference>
<dbReference type="GO" id="GO:0003824">
    <property type="term" value="F:catalytic activity"/>
    <property type="evidence" value="ECO:0007669"/>
    <property type="project" value="InterPro"/>
</dbReference>
<dbReference type="InterPro" id="IPR000845">
    <property type="entry name" value="Nucleoside_phosphorylase_d"/>
</dbReference>
<name>A0AAN8MN87_9PEZI</name>
<keyword evidence="1" id="KW-0677">Repeat</keyword>
<dbReference type="Gene3D" id="1.25.40.20">
    <property type="entry name" value="Ankyrin repeat-containing domain"/>
    <property type="match status" value="1"/>
</dbReference>
<reference evidence="4 5" key="1">
    <citation type="submission" date="2019-10" db="EMBL/GenBank/DDBJ databases">
        <authorList>
            <person name="Palmer J.M."/>
        </authorList>
    </citation>
    <scope>NUCLEOTIDE SEQUENCE [LARGE SCALE GENOMIC DNA]</scope>
    <source>
        <strain evidence="4 5">TWF718</strain>
    </source>
</reference>